<keyword evidence="4 7" id="KW-0067">ATP-binding</keyword>
<keyword evidence="3 7" id="KW-0547">Nucleotide-binding</keyword>
<sequence>MAIKRPEGTFDLFGDDMAQWELFQACAKDTFGSASYELIQTPTFEKTELFVRGIGETTDVVNKEMYSALSGGNIEKLKAGEHIPSKAQMTLRPEGTAGVVRAAIENGWIEQGSQPVRIWYAGPMYRAERPQKGRQRQFHQIGIECLGSNDAALDAQAIILMISLYEKFGIDVSKCTLHLNTLGCEKCRPAYREKVREHIHDHAECMCETCMERADKNPLRAFDCKEESCKAAMDDAPSIEDYLCEDCKAHFEKVKAYLDAAGCNYTIDNRLVRGLDYYTKTVFECTFDDGLGAQNAIGGGGRYDKLAAEIGGPDVPGLGFAVGFERCLLAKNASNMAEAEATREGVFIIPLDENARAFAEKIFIVNSGSVDAKIDIDLRSAEAEQSNVRSLKSQLKLANKSNSKLALILGETEMQEQVFTVRNLETHEDSQIAFADAEDKLGIKVPPLA</sequence>
<feature type="domain" description="Aminoacyl-transfer RNA synthetases class-II family profile" evidence="9">
    <location>
        <begin position="8"/>
        <end position="350"/>
    </location>
</feature>
<proteinExistence type="inferred from homology"/>
<keyword evidence="7 10" id="KW-0436">Ligase</keyword>
<evidence type="ECO:0000259" key="9">
    <source>
        <dbReference type="PROSITE" id="PS50862"/>
    </source>
</evidence>
<dbReference type="GO" id="GO:0005524">
    <property type="term" value="F:ATP binding"/>
    <property type="evidence" value="ECO:0007669"/>
    <property type="project" value="UniProtKB-UniRule"/>
</dbReference>
<name>A0AA43RGS3_9ACTN</name>
<dbReference type="InterPro" id="IPR036621">
    <property type="entry name" value="Anticodon-bd_dom_sf"/>
</dbReference>
<evidence type="ECO:0000256" key="6">
    <source>
        <dbReference type="ARBA" id="ARBA00047639"/>
    </source>
</evidence>
<feature type="binding site" evidence="8">
    <location>
        <position position="140"/>
    </location>
    <ligand>
        <name>L-histidine</name>
        <dbReference type="ChEBI" id="CHEBI:57595"/>
    </ligand>
</feature>
<dbReference type="InterPro" id="IPR015807">
    <property type="entry name" value="His-tRNA-ligase"/>
</dbReference>
<evidence type="ECO:0000256" key="8">
    <source>
        <dbReference type="PIRSR" id="PIRSR001549-1"/>
    </source>
</evidence>
<organism evidence="10 11">
    <name type="scientific">Phoenicibacter congonensis</name>
    <dbReference type="NCBI Taxonomy" id="1944646"/>
    <lineage>
        <taxon>Bacteria</taxon>
        <taxon>Bacillati</taxon>
        <taxon>Actinomycetota</taxon>
        <taxon>Coriobacteriia</taxon>
        <taxon>Eggerthellales</taxon>
        <taxon>Eggerthellaceae</taxon>
        <taxon>Phoenicibacter</taxon>
    </lineage>
</organism>
<evidence type="ECO:0000256" key="2">
    <source>
        <dbReference type="ARBA" id="ARBA00022490"/>
    </source>
</evidence>
<dbReference type="InterPro" id="IPR045864">
    <property type="entry name" value="aa-tRNA-synth_II/BPL/LPL"/>
</dbReference>
<dbReference type="GO" id="GO:0004821">
    <property type="term" value="F:histidine-tRNA ligase activity"/>
    <property type="evidence" value="ECO:0007669"/>
    <property type="project" value="UniProtKB-UniRule"/>
</dbReference>
<dbReference type="AlphaFoldDB" id="A0AA43RGS3"/>
<evidence type="ECO:0000256" key="1">
    <source>
        <dbReference type="ARBA" id="ARBA00008226"/>
    </source>
</evidence>
<dbReference type="EC" id="6.1.1.21" evidence="7"/>
<feature type="binding site" evidence="8">
    <location>
        <begin position="277"/>
        <end position="278"/>
    </location>
    <ligand>
        <name>L-histidine</name>
        <dbReference type="ChEBI" id="CHEBI:57595"/>
    </ligand>
</feature>
<dbReference type="GO" id="GO:0005737">
    <property type="term" value="C:cytoplasm"/>
    <property type="evidence" value="ECO:0007669"/>
    <property type="project" value="UniProtKB-SubCell"/>
</dbReference>
<feature type="binding site" evidence="8">
    <location>
        <position position="144"/>
    </location>
    <ligand>
        <name>L-histidine</name>
        <dbReference type="ChEBI" id="CHEBI:57595"/>
    </ligand>
</feature>
<feature type="binding site" evidence="8">
    <location>
        <begin position="94"/>
        <end position="96"/>
    </location>
    <ligand>
        <name>L-histidine</name>
        <dbReference type="ChEBI" id="CHEBI:57595"/>
    </ligand>
</feature>
<dbReference type="InterPro" id="IPR004516">
    <property type="entry name" value="HisRS/HisZ"/>
</dbReference>
<evidence type="ECO:0000256" key="4">
    <source>
        <dbReference type="ARBA" id="ARBA00022840"/>
    </source>
</evidence>
<dbReference type="Proteomes" id="UP001168575">
    <property type="component" value="Unassembled WGS sequence"/>
</dbReference>
<gene>
    <name evidence="7 10" type="primary">hisS</name>
    <name evidence="10" type="ORF">Q3982_02595</name>
</gene>
<dbReference type="PANTHER" id="PTHR43707">
    <property type="entry name" value="HISTIDYL-TRNA SYNTHETASE"/>
    <property type="match status" value="1"/>
</dbReference>
<evidence type="ECO:0000256" key="7">
    <source>
        <dbReference type="HAMAP-Rule" id="MF_00127"/>
    </source>
</evidence>
<keyword evidence="7" id="KW-0648">Protein biosynthesis</keyword>
<comment type="similarity">
    <text evidence="1 7">Belongs to the class-II aminoacyl-tRNA synthetase family.</text>
</comment>
<dbReference type="InterPro" id="IPR041715">
    <property type="entry name" value="HisRS-like_core"/>
</dbReference>
<dbReference type="InterPro" id="IPR006195">
    <property type="entry name" value="aa-tRNA-synth_II"/>
</dbReference>
<dbReference type="EMBL" id="JAUMVS010000026">
    <property type="protein sequence ID" value="MDO4841548.1"/>
    <property type="molecule type" value="Genomic_DNA"/>
</dbReference>
<dbReference type="PROSITE" id="PS50862">
    <property type="entry name" value="AA_TRNA_LIGASE_II"/>
    <property type="match status" value="1"/>
</dbReference>
<evidence type="ECO:0000313" key="11">
    <source>
        <dbReference type="Proteomes" id="UP001168575"/>
    </source>
</evidence>
<evidence type="ECO:0000313" key="10">
    <source>
        <dbReference type="EMBL" id="MDO4841548.1"/>
    </source>
</evidence>
<comment type="caution">
    <text evidence="10">The sequence shown here is derived from an EMBL/GenBank/DDBJ whole genome shotgun (WGS) entry which is preliminary data.</text>
</comment>
<dbReference type="Gene3D" id="3.40.50.800">
    <property type="entry name" value="Anticodon-binding domain"/>
    <property type="match status" value="1"/>
</dbReference>
<evidence type="ECO:0000256" key="5">
    <source>
        <dbReference type="ARBA" id="ARBA00023146"/>
    </source>
</evidence>
<dbReference type="SUPFAM" id="SSF52954">
    <property type="entry name" value="Class II aaRS ABD-related"/>
    <property type="match status" value="1"/>
</dbReference>
<dbReference type="PANTHER" id="PTHR43707:SF1">
    <property type="entry name" value="HISTIDINE--TRNA LIGASE, MITOCHONDRIAL-RELATED"/>
    <property type="match status" value="1"/>
</dbReference>
<dbReference type="CDD" id="cd00773">
    <property type="entry name" value="HisRS-like_core"/>
    <property type="match status" value="1"/>
</dbReference>
<dbReference type="NCBIfam" id="TIGR00442">
    <property type="entry name" value="hisS"/>
    <property type="match status" value="1"/>
</dbReference>
<dbReference type="Pfam" id="PF03129">
    <property type="entry name" value="HGTP_anticodon"/>
    <property type="match status" value="1"/>
</dbReference>
<evidence type="ECO:0000256" key="3">
    <source>
        <dbReference type="ARBA" id="ARBA00022741"/>
    </source>
</evidence>
<dbReference type="HAMAP" id="MF_00127">
    <property type="entry name" value="His_tRNA_synth"/>
    <property type="match status" value="1"/>
</dbReference>
<reference evidence="10" key="1">
    <citation type="submission" date="2023-07" db="EMBL/GenBank/DDBJ databases">
        <title>Between Cages and Wild: Unraveling the Impact of Captivity on Animal Microbiomes and Antimicrobial Resistance.</title>
        <authorList>
            <person name="Schmartz G.P."/>
            <person name="Rehner J."/>
            <person name="Schuff M.J."/>
            <person name="Becker S.L."/>
            <person name="Kravczyk M."/>
            <person name="Gurevich A."/>
            <person name="Francke R."/>
            <person name="Mueller R."/>
            <person name="Keller V."/>
            <person name="Keller A."/>
        </authorList>
    </citation>
    <scope>NUCLEOTIDE SEQUENCE</scope>
    <source>
        <strain evidence="10">S12M_St_49</strain>
    </source>
</reference>
<dbReference type="SUPFAM" id="SSF55681">
    <property type="entry name" value="Class II aaRS and biotin synthetases"/>
    <property type="match status" value="1"/>
</dbReference>
<comment type="catalytic activity">
    <reaction evidence="6 7">
        <text>tRNA(His) + L-histidine + ATP = L-histidyl-tRNA(His) + AMP + diphosphate + H(+)</text>
        <dbReference type="Rhea" id="RHEA:17313"/>
        <dbReference type="Rhea" id="RHEA-COMP:9665"/>
        <dbReference type="Rhea" id="RHEA-COMP:9689"/>
        <dbReference type="ChEBI" id="CHEBI:15378"/>
        <dbReference type="ChEBI" id="CHEBI:30616"/>
        <dbReference type="ChEBI" id="CHEBI:33019"/>
        <dbReference type="ChEBI" id="CHEBI:57595"/>
        <dbReference type="ChEBI" id="CHEBI:78442"/>
        <dbReference type="ChEBI" id="CHEBI:78527"/>
        <dbReference type="ChEBI" id="CHEBI:456215"/>
        <dbReference type="EC" id="6.1.1.21"/>
    </reaction>
</comment>
<protein>
    <recommendedName>
        <fullName evidence="7">Histidine--tRNA ligase</fullName>
        <ecNumber evidence="7">6.1.1.21</ecNumber>
    </recommendedName>
    <alternativeName>
        <fullName evidence="7">Histidyl-tRNA synthetase</fullName>
        <shortName evidence="7">HisRS</shortName>
    </alternativeName>
</protein>
<dbReference type="PIRSF" id="PIRSF001549">
    <property type="entry name" value="His-tRNA_synth"/>
    <property type="match status" value="1"/>
</dbReference>
<feature type="binding site" evidence="8">
    <location>
        <position position="273"/>
    </location>
    <ligand>
        <name>L-histidine</name>
        <dbReference type="ChEBI" id="CHEBI:57595"/>
    </ligand>
</feature>
<keyword evidence="11" id="KW-1185">Reference proteome</keyword>
<dbReference type="Gene3D" id="3.30.930.10">
    <property type="entry name" value="Bira Bifunctional Protein, Domain 2"/>
    <property type="match status" value="1"/>
</dbReference>
<keyword evidence="5 7" id="KW-0030">Aminoacyl-tRNA synthetase</keyword>
<dbReference type="InterPro" id="IPR004154">
    <property type="entry name" value="Anticodon-bd"/>
</dbReference>
<comment type="subcellular location">
    <subcellularLocation>
        <location evidence="7">Cytoplasm</location>
    </subcellularLocation>
</comment>
<feature type="binding site" evidence="8">
    <location>
        <position position="126"/>
    </location>
    <ligand>
        <name>L-histidine</name>
        <dbReference type="ChEBI" id="CHEBI:57595"/>
    </ligand>
</feature>
<dbReference type="Pfam" id="PF13393">
    <property type="entry name" value="tRNA-synt_His"/>
    <property type="match status" value="1"/>
</dbReference>
<dbReference type="GO" id="GO:0006427">
    <property type="term" value="P:histidyl-tRNA aminoacylation"/>
    <property type="evidence" value="ECO:0007669"/>
    <property type="project" value="UniProtKB-UniRule"/>
</dbReference>
<keyword evidence="2 7" id="KW-0963">Cytoplasm</keyword>
<accession>A0AA43RGS3</accession>
<comment type="subunit">
    <text evidence="7">Homodimer.</text>
</comment>